<dbReference type="AlphaFoldDB" id="A0A2A2JWX6"/>
<dbReference type="Proteomes" id="UP000218231">
    <property type="component" value="Unassembled WGS sequence"/>
</dbReference>
<evidence type="ECO:0000313" key="2">
    <source>
        <dbReference type="Proteomes" id="UP000218231"/>
    </source>
</evidence>
<sequence>MSMISSSCGSVPVHSVSTIAMRRVAPTGSAARGKDSGVLTRRRMRMSGSSLGPDNMALAARWRISCMALGPIMECAIWFDPNDVERRLKTLGLTFEECVRVVNAMVAAFNGCTDNDPPTAAGWDAWRFGTRTFRDIAPSVSRW</sequence>
<name>A0A2A2JWX6_9BILA</name>
<reference evidence="1 2" key="1">
    <citation type="journal article" date="2017" name="Curr. Biol.">
        <title>Genome architecture and evolution of a unichromosomal asexual nematode.</title>
        <authorList>
            <person name="Fradin H."/>
            <person name="Zegar C."/>
            <person name="Gutwein M."/>
            <person name="Lucas J."/>
            <person name="Kovtun M."/>
            <person name="Corcoran D."/>
            <person name="Baugh L.R."/>
            <person name="Kiontke K."/>
            <person name="Gunsalus K."/>
            <person name="Fitch D.H."/>
            <person name="Piano F."/>
        </authorList>
    </citation>
    <scope>NUCLEOTIDE SEQUENCE [LARGE SCALE GENOMIC DNA]</scope>
    <source>
        <strain evidence="1">PF1309</strain>
    </source>
</reference>
<evidence type="ECO:0000313" key="1">
    <source>
        <dbReference type="EMBL" id="PAV66197.1"/>
    </source>
</evidence>
<keyword evidence="2" id="KW-1185">Reference proteome</keyword>
<proteinExistence type="predicted"/>
<comment type="caution">
    <text evidence="1">The sequence shown here is derived from an EMBL/GenBank/DDBJ whole genome shotgun (WGS) entry which is preliminary data.</text>
</comment>
<accession>A0A2A2JWX6</accession>
<organism evidence="1 2">
    <name type="scientific">Diploscapter pachys</name>
    <dbReference type="NCBI Taxonomy" id="2018661"/>
    <lineage>
        <taxon>Eukaryota</taxon>
        <taxon>Metazoa</taxon>
        <taxon>Ecdysozoa</taxon>
        <taxon>Nematoda</taxon>
        <taxon>Chromadorea</taxon>
        <taxon>Rhabditida</taxon>
        <taxon>Rhabditina</taxon>
        <taxon>Rhabditomorpha</taxon>
        <taxon>Rhabditoidea</taxon>
        <taxon>Rhabditidae</taxon>
        <taxon>Diploscapter</taxon>
    </lineage>
</organism>
<protein>
    <submittedName>
        <fullName evidence="1">Uncharacterized protein</fullName>
    </submittedName>
</protein>
<dbReference type="EMBL" id="LIAE01010142">
    <property type="protein sequence ID" value="PAV66197.1"/>
    <property type="molecule type" value="Genomic_DNA"/>
</dbReference>
<gene>
    <name evidence="1" type="ORF">WR25_25306</name>
</gene>